<keyword evidence="7 8" id="KW-0238">DNA-binding</keyword>
<evidence type="ECO:0000256" key="10">
    <source>
        <dbReference type="RuleBase" id="RU000577"/>
    </source>
</evidence>
<dbReference type="SMART" id="SM00760">
    <property type="entry name" value="Bac_DnaA_C"/>
    <property type="match status" value="1"/>
</dbReference>
<feature type="binding site" evidence="8">
    <location>
        <position position="161"/>
    </location>
    <ligand>
        <name>ATP</name>
        <dbReference type="ChEBI" id="CHEBI:30616"/>
    </ligand>
</feature>
<comment type="function">
    <text evidence="8 10">Plays an essential role in the initiation and regulation of chromosomal replication. ATP-DnaA binds to the origin of replication (oriC) to initiate formation of the DNA replication initiation complex once per cell cycle. Binds the DnaA box (a 9 base pair repeat at the origin) and separates the double-stranded (ds)DNA. Forms a right-handed helical filament on oriC DNA; dsDNA binds to the exterior of the filament while single-stranded (ss)DNA is stabiized in the filament's interior. The ATP-DnaA-oriC complex binds and stabilizes one strand of the AT-rich DNA unwinding element (DUE), permitting loading of DNA polymerase. After initiation quickly degrades to an ADP-DnaA complex that is not apt for DNA replication. Binds acidic phospholipids.</text>
</comment>
<evidence type="ECO:0000256" key="11">
    <source>
        <dbReference type="RuleBase" id="RU004227"/>
    </source>
</evidence>
<name>A0A1F6V9W9_9BACT</name>
<dbReference type="InterPro" id="IPR013159">
    <property type="entry name" value="DnaA_C"/>
</dbReference>
<comment type="subcellular location">
    <subcellularLocation>
        <location evidence="8">Cytoplasm</location>
    </subcellularLocation>
</comment>
<dbReference type="Gene3D" id="3.40.50.300">
    <property type="entry name" value="P-loop containing nucleotide triphosphate hydrolases"/>
    <property type="match status" value="1"/>
</dbReference>
<evidence type="ECO:0000256" key="5">
    <source>
        <dbReference type="ARBA" id="ARBA00022840"/>
    </source>
</evidence>
<comment type="domain">
    <text evidence="8">Domain I is involved in oligomerization and binding regulators, domain II is flexibile and of varying length in different bacteria, domain III forms the AAA+ region, while domain IV binds dsDNA.</text>
</comment>
<dbReference type="InterPro" id="IPR024633">
    <property type="entry name" value="DnaA_N_dom"/>
</dbReference>
<proteinExistence type="inferred from homology"/>
<dbReference type="PANTHER" id="PTHR30050:SF2">
    <property type="entry name" value="CHROMOSOMAL REPLICATION INITIATOR PROTEIN DNAA"/>
    <property type="match status" value="1"/>
</dbReference>
<dbReference type="GO" id="GO:0005737">
    <property type="term" value="C:cytoplasm"/>
    <property type="evidence" value="ECO:0007669"/>
    <property type="project" value="UniProtKB-SubCell"/>
</dbReference>
<comment type="caution">
    <text evidence="14">The sequence shown here is derived from an EMBL/GenBank/DDBJ whole genome shotgun (WGS) entry which is preliminary data.</text>
</comment>
<dbReference type="InterPro" id="IPR038454">
    <property type="entry name" value="DnaA_N_sf"/>
</dbReference>
<keyword evidence="2 8" id="KW-0963">Cytoplasm</keyword>
<dbReference type="PROSITE" id="PS01008">
    <property type="entry name" value="DNAA"/>
    <property type="match status" value="1"/>
</dbReference>
<dbReference type="GO" id="GO:0006270">
    <property type="term" value="P:DNA replication initiation"/>
    <property type="evidence" value="ECO:0007669"/>
    <property type="project" value="UniProtKB-UniRule"/>
</dbReference>
<evidence type="ECO:0000259" key="13">
    <source>
        <dbReference type="SMART" id="SM00760"/>
    </source>
</evidence>
<dbReference type="PRINTS" id="PR00051">
    <property type="entry name" value="DNAA"/>
</dbReference>
<gene>
    <name evidence="8" type="primary">dnaA</name>
    <name evidence="14" type="ORF">A2642_04650</name>
</gene>
<reference evidence="14 15" key="1">
    <citation type="journal article" date="2016" name="Nat. Commun.">
        <title>Thousands of microbial genomes shed light on interconnected biogeochemical processes in an aquifer system.</title>
        <authorList>
            <person name="Anantharaman K."/>
            <person name="Brown C.T."/>
            <person name="Hug L.A."/>
            <person name="Sharon I."/>
            <person name="Castelle C.J."/>
            <person name="Probst A.J."/>
            <person name="Thomas B.C."/>
            <person name="Singh A."/>
            <person name="Wilkins M.J."/>
            <person name="Karaoz U."/>
            <person name="Brodie E.L."/>
            <person name="Williams K.H."/>
            <person name="Hubbard S.S."/>
            <person name="Banfield J.F."/>
        </authorList>
    </citation>
    <scope>NUCLEOTIDE SEQUENCE [LARGE SCALE GENOMIC DNA]</scope>
</reference>
<dbReference type="AlphaFoldDB" id="A0A1F6V9W9"/>
<dbReference type="GO" id="GO:0008289">
    <property type="term" value="F:lipid binding"/>
    <property type="evidence" value="ECO:0007669"/>
    <property type="project" value="UniProtKB-KW"/>
</dbReference>
<dbReference type="InterPro" id="IPR018312">
    <property type="entry name" value="Chromosome_initiator_DnaA_CS"/>
</dbReference>
<dbReference type="SUPFAM" id="SSF48295">
    <property type="entry name" value="TrpR-like"/>
    <property type="match status" value="1"/>
</dbReference>
<evidence type="ECO:0000259" key="12">
    <source>
        <dbReference type="SMART" id="SM00382"/>
    </source>
</evidence>
<protein>
    <recommendedName>
        <fullName evidence="8 9">Chromosomal replication initiator protein DnaA</fullName>
    </recommendedName>
</protein>
<keyword evidence="3 8" id="KW-0235">DNA replication</keyword>
<feature type="domain" description="AAA+ ATPase" evidence="12">
    <location>
        <begin position="150"/>
        <end position="284"/>
    </location>
</feature>
<dbReference type="Gene3D" id="1.10.1750.10">
    <property type="match status" value="1"/>
</dbReference>
<evidence type="ECO:0000256" key="2">
    <source>
        <dbReference type="ARBA" id="ARBA00022490"/>
    </source>
</evidence>
<dbReference type="InterPro" id="IPR013317">
    <property type="entry name" value="DnaA_dom"/>
</dbReference>
<dbReference type="InterPro" id="IPR020591">
    <property type="entry name" value="Chromosome_initiator_DnaA-like"/>
</dbReference>
<evidence type="ECO:0000256" key="6">
    <source>
        <dbReference type="ARBA" id="ARBA00023121"/>
    </source>
</evidence>
<feature type="region of interest" description="Domain I, interacts with DnaA modulators" evidence="8">
    <location>
        <begin position="1"/>
        <end position="92"/>
    </location>
</feature>
<dbReference type="CDD" id="cd00009">
    <property type="entry name" value="AAA"/>
    <property type="match status" value="1"/>
</dbReference>
<dbReference type="GO" id="GO:0006275">
    <property type="term" value="P:regulation of DNA replication"/>
    <property type="evidence" value="ECO:0007669"/>
    <property type="project" value="UniProtKB-UniRule"/>
</dbReference>
<feature type="binding site" evidence="8">
    <location>
        <position position="165"/>
    </location>
    <ligand>
        <name>ATP</name>
        <dbReference type="ChEBI" id="CHEBI:30616"/>
    </ligand>
</feature>
<keyword evidence="5 8" id="KW-0067">ATP-binding</keyword>
<dbReference type="Pfam" id="PF11638">
    <property type="entry name" value="DnaA_N"/>
    <property type="match status" value="1"/>
</dbReference>
<dbReference type="SMART" id="SM00382">
    <property type="entry name" value="AAA"/>
    <property type="match status" value="1"/>
</dbReference>
<feature type="binding site" evidence="8">
    <location>
        <position position="163"/>
    </location>
    <ligand>
        <name>ATP</name>
        <dbReference type="ChEBI" id="CHEBI:30616"/>
    </ligand>
</feature>
<organism evidence="14 15">
    <name type="scientific">Candidatus Nomurabacteria bacterium RIFCSPHIGHO2_01_FULL_39_10</name>
    <dbReference type="NCBI Taxonomy" id="1801733"/>
    <lineage>
        <taxon>Bacteria</taxon>
        <taxon>Candidatus Nomuraibacteriota</taxon>
    </lineage>
</organism>
<dbReference type="FunFam" id="3.40.50.300:FF:000668">
    <property type="entry name" value="Chromosomal replication initiator protein DnaA"/>
    <property type="match status" value="1"/>
</dbReference>
<dbReference type="PANTHER" id="PTHR30050">
    <property type="entry name" value="CHROMOSOMAL REPLICATION INITIATOR PROTEIN DNAA"/>
    <property type="match status" value="1"/>
</dbReference>
<dbReference type="EMBL" id="MFTJ01000012">
    <property type="protein sequence ID" value="OGI66402.1"/>
    <property type="molecule type" value="Genomic_DNA"/>
</dbReference>
<evidence type="ECO:0000313" key="15">
    <source>
        <dbReference type="Proteomes" id="UP000178700"/>
    </source>
</evidence>
<keyword evidence="4 8" id="KW-0547">Nucleotide-binding</keyword>
<evidence type="ECO:0000256" key="7">
    <source>
        <dbReference type="ARBA" id="ARBA00023125"/>
    </source>
</evidence>
<dbReference type="Gene3D" id="3.30.300.180">
    <property type="match status" value="1"/>
</dbReference>
<dbReference type="HAMAP" id="MF_00377">
    <property type="entry name" value="DnaA_bact"/>
    <property type="match status" value="1"/>
</dbReference>
<dbReference type="InterPro" id="IPR001957">
    <property type="entry name" value="Chromosome_initiator_DnaA"/>
</dbReference>
<dbReference type="NCBIfam" id="TIGR00362">
    <property type="entry name" value="DnaA"/>
    <property type="match status" value="1"/>
</dbReference>
<dbReference type="SUPFAM" id="SSF52540">
    <property type="entry name" value="P-loop containing nucleoside triphosphate hydrolases"/>
    <property type="match status" value="1"/>
</dbReference>
<keyword evidence="6 8" id="KW-0446">Lipid-binding</keyword>
<dbReference type="Pfam" id="PF00308">
    <property type="entry name" value="Bac_DnaA"/>
    <property type="match status" value="1"/>
</dbReference>
<dbReference type="CDD" id="cd06571">
    <property type="entry name" value="Bac_DnaA_C"/>
    <property type="match status" value="1"/>
</dbReference>
<evidence type="ECO:0000256" key="9">
    <source>
        <dbReference type="NCBIfam" id="TIGR00362"/>
    </source>
</evidence>
<feature type="domain" description="Chromosomal replication initiator DnaA C-terminal" evidence="13">
    <location>
        <begin position="360"/>
        <end position="429"/>
    </location>
</feature>
<dbReference type="InterPro" id="IPR003593">
    <property type="entry name" value="AAA+_ATPase"/>
</dbReference>
<sequence length="451" mass="52457">MNLKQLWKNCLVEIETGISKANFSTWFKNTSIVKEDTGIIYIGVPNEFVRDWLINKYHKLITKTIADTYENMRAVEYIITKIENTKEAGKEETPTTNEAYINKELPLRDLYINPEDNLNPRYHFNSFIVGTFNELAYAASQAIIDNPGTKYNPFFIYGGTGLGKTHLIQAVGNSIKEKYPNKKTHYMTLEKFATDFISSLQNNKANSFKEKYRKYDLLIIDDIQFIGKMEKIQEELFHTFNTFHENNKQIIFSSDKHPNYIPELADRLKSRFAAGMIVDISPPEYESRMAILKVKLQEFNIELDKEIVEYIASSIEGNIRELEGSLNVIICQYRLKNRPLTLAEVKNLLKNNMKPKKNIAIKDVVKIVSEYFKLEEASVYEKTRKKEIVKARQVVMYLLREDFNVSYPLIGQKLGGKDHTTVIHSCLKIKNDLKNDPQLLQELEQIRIMFK</sequence>
<dbReference type="GO" id="GO:0003688">
    <property type="term" value="F:DNA replication origin binding"/>
    <property type="evidence" value="ECO:0007669"/>
    <property type="project" value="UniProtKB-UniRule"/>
</dbReference>
<evidence type="ECO:0000313" key="14">
    <source>
        <dbReference type="EMBL" id="OGI66402.1"/>
    </source>
</evidence>
<evidence type="ECO:0000256" key="4">
    <source>
        <dbReference type="ARBA" id="ARBA00022741"/>
    </source>
</evidence>
<evidence type="ECO:0000256" key="8">
    <source>
        <dbReference type="HAMAP-Rule" id="MF_00377"/>
    </source>
</evidence>
<evidence type="ECO:0000256" key="3">
    <source>
        <dbReference type="ARBA" id="ARBA00022705"/>
    </source>
</evidence>
<dbReference type="GO" id="GO:0005886">
    <property type="term" value="C:plasma membrane"/>
    <property type="evidence" value="ECO:0007669"/>
    <property type="project" value="TreeGrafter"/>
</dbReference>
<dbReference type="Pfam" id="PF08299">
    <property type="entry name" value="Bac_DnaA_C"/>
    <property type="match status" value="1"/>
</dbReference>
<feature type="binding site" evidence="8">
    <location>
        <position position="164"/>
    </location>
    <ligand>
        <name>ATP</name>
        <dbReference type="ChEBI" id="CHEBI:30616"/>
    </ligand>
</feature>
<comment type="similarity">
    <text evidence="1 8 11">Belongs to the DnaA family.</text>
</comment>
<evidence type="ECO:0000256" key="1">
    <source>
        <dbReference type="ARBA" id="ARBA00006583"/>
    </source>
</evidence>
<dbReference type="InterPro" id="IPR027417">
    <property type="entry name" value="P-loop_NTPase"/>
</dbReference>
<comment type="caution">
    <text evidence="8">Lacks conserved residue(s) required for the propagation of feature annotation.</text>
</comment>
<feature type="region of interest" description="Domain III, AAA+ region" evidence="8">
    <location>
        <begin position="117"/>
        <end position="333"/>
    </location>
</feature>
<comment type="subunit">
    <text evidence="8">Oligomerizes as a right-handed, spiral filament on DNA at oriC.</text>
</comment>
<accession>A0A1F6V9W9</accession>
<dbReference type="Gene3D" id="1.10.8.60">
    <property type="match status" value="1"/>
</dbReference>
<dbReference type="GO" id="GO:0005524">
    <property type="term" value="F:ATP binding"/>
    <property type="evidence" value="ECO:0007669"/>
    <property type="project" value="UniProtKB-UniRule"/>
</dbReference>
<dbReference type="Proteomes" id="UP000178700">
    <property type="component" value="Unassembled WGS sequence"/>
</dbReference>
<dbReference type="InterPro" id="IPR010921">
    <property type="entry name" value="Trp_repressor/repl_initiator"/>
</dbReference>
<feature type="region of interest" description="Domain IV, binds dsDNA" evidence="8">
    <location>
        <begin position="334"/>
        <end position="451"/>
    </location>
</feature>